<dbReference type="SUPFAM" id="SSF100950">
    <property type="entry name" value="NagB/RpiA/CoA transferase-like"/>
    <property type="match status" value="1"/>
</dbReference>
<dbReference type="InterPro" id="IPR036390">
    <property type="entry name" value="WH_DNA-bd_sf"/>
</dbReference>
<accession>A0AAJ6B3R8</accession>
<evidence type="ECO:0000256" key="1">
    <source>
        <dbReference type="ARBA" id="ARBA00023015"/>
    </source>
</evidence>
<dbReference type="SUPFAM" id="SSF46785">
    <property type="entry name" value="Winged helix' DNA-binding domain"/>
    <property type="match status" value="1"/>
</dbReference>
<dbReference type="InterPro" id="IPR037171">
    <property type="entry name" value="NagB/RpiA_transferase-like"/>
</dbReference>
<keyword evidence="3" id="KW-0804">Transcription</keyword>
<evidence type="ECO:0000256" key="3">
    <source>
        <dbReference type="ARBA" id="ARBA00023163"/>
    </source>
</evidence>
<keyword evidence="2 5" id="KW-0238">DNA-binding</keyword>
<dbReference type="GO" id="GO:0003700">
    <property type="term" value="F:DNA-binding transcription factor activity"/>
    <property type="evidence" value="ECO:0007669"/>
    <property type="project" value="InterPro"/>
</dbReference>
<feature type="domain" description="HTH deoR-type" evidence="4">
    <location>
        <begin position="3"/>
        <end position="58"/>
    </location>
</feature>
<dbReference type="InterPro" id="IPR001034">
    <property type="entry name" value="DeoR_HTH"/>
</dbReference>
<gene>
    <name evidence="5" type="ORF">P0Y48_13455</name>
</gene>
<evidence type="ECO:0000313" key="6">
    <source>
        <dbReference type="Proteomes" id="UP001213972"/>
    </source>
</evidence>
<proteinExistence type="predicted"/>
<dbReference type="Gene3D" id="1.10.10.10">
    <property type="entry name" value="Winged helix-like DNA-binding domain superfamily/Winged helix DNA-binding domain"/>
    <property type="match status" value="1"/>
</dbReference>
<sequence>MNGVQRRAKMLDLLAARGPLTVEEFAVLLEVTESTVRRDLQRLAVSGAVTRTLGGAMLPGAGVGEQTLAQRAQEYRAEKDAIGRWCADLVADGETIMLDAGTTTGRVAAALRNRSSLTVITSGVTSLLELASATDVEVILLGGRLRHISQGLVGAMTDLTLSRVTADRVFLGADAIHAQLGICEADLEQTRTKELMAQRGRDVYVLADSSKLGRAPFDAWAQVGTYTLVTDGNATPEQLEPFRDAGIRVEIATGA</sequence>
<dbReference type="Proteomes" id="UP001213972">
    <property type="component" value="Chromosome"/>
</dbReference>
<dbReference type="PRINTS" id="PR00037">
    <property type="entry name" value="HTHLACR"/>
</dbReference>
<dbReference type="PROSITE" id="PS51000">
    <property type="entry name" value="HTH_DEOR_2"/>
    <property type="match status" value="1"/>
</dbReference>
<protein>
    <submittedName>
        <fullName evidence="5">DeoR/GlpR family DNA-binding transcription regulator</fullName>
    </submittedName>
</protein>
<evidence type="ECO:0000313" key="5">
    <source>
        <dbReference type="EMBL" id="WEK13447.1"/>
    </source>
</evidence>
<dbReference type="PROSITE" id="PS00894">
    <property type="entry name" value="HTH_DEOR_1"/>
    <property type="match status" value="1"/>
</dbReference>
<dbReference type="Gene3D" id="3.40.50.1360">
    <property type="match status" value="1"/>
</dbReference>
<dbReference type="PANTHER" id="PTHR30363">
    <property type="entry name" value="HTH-TYPE TRANSCRIPTIONAL REGULATOR SRLR-RELATED"/>
    <property type="match status" value="1"/>
</dbReference>
<dbReference type="InterPro" id="IPR050313">
    <property type="entry name" value="Carb_Metab_HTH_regulators"/>
</dbReference>
<keyword evidence="1" id="KW-0805">Transcription regulation</keyword>
<dbReference type="InterPro" id="IPR018356">
    <property type="entry name" value="Tscrpt_reg_HTH_DeoR_CS"/>
</dbReference>
<dbReference type="PANTHER" id="PTHR30363:SF44">
    <property type="entry name" value="AGA OPERON TRANSCRIPTIONAL REPRESSOR-RELATED"/>
    <property type="match status" value="1"/>
</dbReference>
<evidence type="ECO:0000256" key="2">
    <source>
        <dbReference type="ARBA" id="ARBA00023125"/>
    </source>
</evidence>
<dbReference type="Pfam" id="PF08220">
    <property type="entry name" value="HTH_DeoR"/>
    <property type="match status" value="1"/>
</dbReference>
<dbReference type="InterPro" id="IPR014036">
    <property type="entry name" value="DeoR-like_C"/>
</dbReference>
<dbReference type="AlphaFoldDB" id="A0AAJ6B3R8"/>
<dbReference type="GO" id="GO:0003677">
    <property type="term" value="F:DNA binding"/>
    <property type="evidence" value="ECO:0007669"/>
    <property type="project" value="UniProtKB-KW"/>
</dbReference>
<dbReference type="SMART" id="SM00420">
    <property type="entry name" value="HTH_DEOR"/>
    <property type="match status" value="1"/>
</dbReference>
<dbReference type="InterPro" id="IPR036388">
    <property type="entry name" value="WH-like_DNA-bd_sf"/>
</dbReference>
<dbReference type="Pfam" id="PF00455">
    <property type="entry name" value="DeoRC"/>
    <property type="match status" value="1"/>
</dbReference>
<organism evidence="5 6">
    <name type="scientific">Candidatus Microbacterium phytovorans</name>
    <dbReference type="NCBI Taxonomy" id="3121374"/>
    <lineage>
        <taxon>Bacteria</taxon>
        <taxon>Bacillati</taxon>
        <taxon>Actinomycetota</taxon>
        <taxon>Actinomycetes</taxon>
        <taxon>Micrococcales</taxon>
        <taxon>Microbacteriaceae</taxon>
        <taxon>Microbacterium</taxon>
    </lineage>
</organism>
<dbReference type="EMBL" id="CP119321">
    <property type="protein sequence ID" value="WEK13447.1"/>
    <property type="molecule type" value="Genomic_DNA"/>
</dbReference>
<dbReference type="SMART" id="SM01134">
    <property type="entry name" value="DeoRC"/>
    <property type="match status" value="1"/>
</dbReference>
<name>A0AAJ6B3R8_9MICO</name>
<reference evidence="5" key="1">
    <citation type="submission" date="2023-03" db="EMBL/GenBank/DDBJ databases">
        <title>Andean soil-derived lignocellulolytic bacterial consortium as a source of novel taxa and putative plastic-active enzymes.</title>
        <authorList>
            <person name="Diaz-Garcia L."/>
            <person name="Chuvochina M."/>
            <person name="Feuerriegel G."/>
            <person name="Bunk B."/>
            <person name="Sproer C."/>
            <person name="Streit W.R."/>
            <person name="Rodriguez L.M."/>
            <person name="Overmann J."/>
            <person name="Jimenez D.J."/>
        </authorList>
    </citation>
    <scope>NUCLEOTIDE SEQUENCE</scope>
    <source>
        <strain evidence="5">MAG 4610</strain>
    </source>
</reference>
<evidence type="ECO:0000259" key="4">
    <source>
        <dbReference type="PROSITE" id="PS51000"/>
    </source>
</evidence>